<feature type="compositionally biased region" description="Basic and acidic residues" evidence="1">
    <location>
        <begin position="108"/>
        <end position="128"/>
    </location>
</feature>
<feature type="compositionally biased region" description="Basic and acidic residues" evidence="1">
    <location>
        <begin position="63"/>
        <end position="91"/>
    </location>
</feature>
<dbReference type="RefSeq" id="XP_022629255.1">
    <property type="nucleotide sequence ID" value="XM_022771338.1"/>
</dbReference>
<feature type="compositionally biased region" description="Acidic residues" evidence="1">
    <location>
        <begin position="92"/>
        <end position="107"/>
    </location>
</feature>
<name>A0A0C7NBX7_9SACH</name>
<dbReference type="OrthoDB" id="4036636at2759"/>
<organism evidence="2 3">
    <name type="scientific">Lachancea lanzarotensis</name>
    <dbReference type="NCBI Taxonomy" id="1245769"/>
    <lineage>
        <taxon>Eukaryota</taxon>
        <taxon>Fungi</taxon>
        <taxon>Dikarya</taxon>
        <taxon>Ascomycota</taxon>
        <taxon>Saccharomycotina</taxon>
        <taxon>Saccharomycetes</taxon>
        <taxon>Saccharomycetales</taxon>
        <taxon>Saccharomycetaceae</taxon>
        <taxon>Lachancea</taxon>
    </lineage>
</organism>
<dbReference type="HOGENOM" id="CLU_1611064_0_0_1"/>
<feature type="region of interest" description="Disordered" evidence="1">
    <location>
        <begin position="1"/>
        <end position="165"/>
    </location>
</feature>
<accession>A0A0C7NBX7</accession>
<dbReference type="AlphaFoldDB" id="A0A0C7NBX7"/>
<evidence type="ECO:0000313" key="3">
    <source>
        <dbReference type="Proteomes" id="UP000054304"/>
    </source>
</evidence>
<protein>
    <submittedName>
        <fullName evidence="2">LALA0S07e00914g1_1</fullName>
    </submittedName>
</protein>
<dbReference type="GeneID" id="34686523"/>
<evidence type="ECO:0000313" key="2">
    <source>
        <dbReference type="EMBL" id="CEP63034.1"/>
    </source>
</evidence>
<sequence>MSQDHPDAEPAPSSKGSAEASAEAAKPSKSVAESFPTLEWQQVDSSIPVESFTNYKIRLTGWSRKDQLKKRLEQETQLREEEQAKKQRLQQEQEEQEQEEEEVEEEESNKVKSEHNSPEKNGNAHEEPANGIESENDEKVEEKEDAGTAAGGEKAADPTEADEEA</sequence>
<keyword evidence="3" id="KW-1185">Reference proteome</keyword>
<feature type="compositionally biased region" description="Low complexity" evidence="1">
    <location>
        <begin position="10"/>
        <end position="34"/>
    </location>
</feature>
<gene>
    <name evidence="2" type="ORF">LALA0_S07e00914g</name>
</gene>
<dbReference type="EMBL" id="LN736366">
    <property type="protein sequence ID" value="CEP63034.1"/>
    <property type="molecule type" value="Genomic_DNA"/>
</dbReference>
<evidence type="ECO:0000256" key="1">
    <source>
        <dbReference type="SAM" id="MobiDB-lite"/>
    </source>
</evidence>
<reference evidence="2 3" key="1">
    <citation type="submission" date="2014-12" db="EMBL/GenBank/DDBJ databases">
        <authorList>
            <person name="Neuveglise Cecile"/>
        </authorList>
    </citation>
    <scope>NUCLEOTIDE SEQUENCE [LARGE SCALE GENOMIC DNA]</scope>
    <source>
        <strain evidence="2 3">CBS 12615</strain>
    </source>
</reference>
<proteinExistence type="predicted"/>
<dbReference type="Proteomes" id="UP000054304">
    <property type="component" value="Unassembled WGS sequence"/>
</dbReference>